<comment type="caution">
    <text evidence="2">The sequence shown here is derived from an EMBL/GenBank/DDBJ whole genome shotgun (WGS) entry which is preliminary data.</text>
</comment>
<dbReference type="AlphaFoldDB" id="A0A7D9HFA3"/>
<dbReference type="Pfam" id="PF24764">
    <property type="entry name" value="rva_4"/>
    <property type="match status" value="1"/>
</dbReference>
<name>A0A7D9HFA3_PARCT</name>
<feature type="domain" description="Integrase core" evidence="1">
    <location>
        <begin position="235"/>
        <end position="311"/>
    </location>
</feature>
<dbReference type="InterPro" id="IPR036397">
    <property type="entry name" value="RNaseH_sf"/>
</dbReference>
<dbReference type="OrthoDB" id="2686689at2759"/>
<dbReference type="EMBL" id="CACRXK020000182">
    <property type="protein sequence ID" value="CAB3979268.1"/>
    <property type="molecule type" value="Genomic_DNA"/>
</dbReference>
<gene>
    <name evidence="2" type="ORF">PACLA_8A033851</name>
</gene>
<protein>
    <submittedName>
        <fullName evidence="2">PREDICTED: uncharacterized protein LOC107355137 isoform X1</fullName>
    </submittedName>
</protein>
<keyword evidence="3" id="KW-1185">Reference proteome</keyword>
<dbReference type="PANTHER" id="PTHR46791:SF11">
    <property type="entry name" value="INTEGRASE CATALYTIC DOMAIN-CONTAINING PROTEIN"/>
    <property type="match status" value="1"/>
</dbReference>
<dbReference type="SUPFAM" id="SSF53098">
    <property type="entry name" value="Ribonuclease H-like"/>
    <property type="match status" value="1"/>
</dbReference>
<evidence type="ECO:0000259" key="1">
    <source>
        <dbReference type="Pfam" id="PF24764"/>
    </source>
</evidence>
<proteinExistence type="predicted"/>
<accession>A0A7D9HFA3</accession>
<dbReference type="GO" id="GO:0003676">
    <property type="term" value="F:nucleic acid binding"/>
    <property type="evidence" value="ECO:0007669"/>
    <property type="project" value="InterPro"/>
</dbReference>
<reference evidence="2" key="1">
    <citation type="submission" date="2020-04" db="EMBL/GenBank/DDBJ databases">
        <authorList>
            <person name="Alioto T."/>
            <person name="Alioto T."/>
            <person name="Gomez Garrido J."/>
        </authorList>
    </citation>
    <scope>NUCLEOTIDE SEQUENCE</scope>
    <source>
        <strain evidence="2">A484AB</strain>
    </source>
</reference>
<organism evidence="2 3">
    <name type="scientific">Paramuricea clavata</name>
    <name type="common">Red gorgonian</name>
    <name type="synonym">Violescent sea-whip</name>
    <dbReference type="NCBI Taxonomy" id="317549"/>
    <lineage>
        <taxon>Eukaryota</taxon>
        <taxon>Metazoa</taxon>
        <taxon>Cnidaria</taxon>
        <taxon>Anthozoa</taxon>
        <taxon>Octocorallia</taxon>
        <taxon>Malacalcyonacea</taxon>
        <taxon>Plexauridae</taxon>
        <taxon>Paramuricea</taxon>
    </lineage>
</organism>
<dbReference type="Gene3D" id="3.30.420.10">
    <property type="entry name" value="Ribonuclease H-like superfamily/Ribonuclease H"/>
    <property type="match status" value="1"/>
</dbReference>
<dbReference type="InterPro" id="IPR012337">
    <property type="entry name" value="RNaseH-like_sf"/>
</dbReference>
<evidence type="ECO:0000313" key="3">
    <source>
        <dbReference type="Proteomes" id="UP001152795"/>
    </source>
</evidence>
<evidence type="ECO:0000313" key="2">
    <source>
        <dbReference type="EMBL" id="CAB3979268.1"/>
    </source>
</evidence>
<dbReference type="InterPro" id="IPR058913">
    <property type="entry name" value="Integrase_dom_put"/>
</dbReference>
<sequence length="386" mass="44421">MSSRSSQSEGQHQTPQELLCNNFKEVICDLLNYLNGVGNTNGNHDVDLDYATYRLDWLISLCTRFGDYFEKEETFLGYLLEAQELLFARNRSDSQHIFSFEPENETDPCNSIRSSGRPRLKIPKEQIELFLDYGFKATDIAKMLCVSVKTIHRRLHEYNLSIKKSYASLSDEELDNIVTEISSQFKNCGYKSMRGHLLARGFKLQEERVRQSMRRTDPEGTFVRALQLKVTHRRVYNVRGPLALWHIDGNHKLKRWKIIIHGGIDGYSRKVMFMACSGNNKSATVLSHFVKAVEQHGLPSRVRADQGTENWSEYGIDTEDHSLHLETDFEVDEDDVIQPISNSELMELKDKINPLQDDDSFGINTYIQVCLFVTEKLHQSALQSPS</sequence>
<dbReference type="PANTHER" id="PTHR46791">
    <property type="entry name" value="EXPRESSED PROTEIN"/>
    <property type="match status" value="1"/>
</dbReference>
<dbReference type="Proteomes" id="UP001152795">
    <property type="component" value="Unassembled WGS sequence"/>
</dbReference>